<keyword evidence="2" id="KW-1185">Reference proteome</keyword>
<evidence type="ECO:0000313" key="2">
    <source>
        <dbReference type="Proteomes" id="UP001500454"/>
    </source>
</evidence>
<dbReference type="Proteomes" id="UP001500454">
    <property type="component" value="Unassembled WGS sequence"/>
</dbReference>
<organism evidence="1 2">
    <name type="scientific">Hymenobacter koreensis</name>
    <dbReference type="NCBI Taxonomy" id="1084523"/>
    <lineage>
        <taxon>Bacteria</taxon>
        <taxon>Pseudomonadati</taxon>
        <taxon>Bacteroidota</taxon>
        <taxon>Cytophagia</taxon>
        <taxon>Cytophagales</taxon>
        <taxon>Hymenobacteraceae</taxon>
        <taxon>Hymenobacter</taxon>
    </lineage>
</organism>
<proteinExistence type="predicted"/>
<name>A0ABP8JNY6_9BACT</name>
<evidence type="ECO:0000313" key="1">
    <source>
        <dbReference type="EMBL" id="GAA4393799.1"/>
    </source>
</evidence>
<gene>
    <name evidence="1" type="ORF">GCM10023186_45740</name>
</gene>
<protein>
    <submittedName>
        <fullName evidence="1">Uncharacterized protein</fullName>
    </submittedName>
</protein>
<sequence length="114" mass="12226">MNLNIYDNPTLSSISGFNGRLVVSGPSGTGSGIGIYRNAALETIAGFDTLDTKALNISTNTRLREISGFNNTRVEVSLYITGNPAGLRGVALFPGRNGLERQARAHWDSLERSL</sequence>
<comment type="caution">
    <text evidence="1">The sequence shown here is derived from an EMBL/GenBank/DDBJ whole genome shotgun (WGS) entry which is preliminary data.</text>
</comment>
<reference evidence="2" key="1">
    <citation type="journal article" date="2019" name="Int. J. Syst. Evol. Microbiol.">
        <title>The Global Catalogue of Microorganisms (GCM) 10K type strain sequencing project: providing services to taxonomists for standard genome sequencing and annotation.</title>
        <authorList>
            <consortium name="The Broad Institute Genomics Platform"/>
            <consortium name="The Broad Institute Genome Sequencing Center for Infectious Disease"/>
            <person name="Wu L."/>
            <person name="Ma J."/>
        </authorList>
    </citation>
    <scope>NUCLEOTIDE SEQUENCE [LARGE SCALE GENOMIC DNA]</scope>
    <source>
        <strain evidence="2">JCM 17924</strain>
    </source>
</reference>
<dbReference type="RefSeq" id="WP_345228090.1">
    <property type="nucleotide sequence ID" value="NZ_BAABHA010000015.1"/>
</dbReference>
<accession>A0ABP8JNY6</accession>
<dbReference type="EMBL" id="BAABHA010000015">
    <property type="protein sequence ID" value="GAA4393799.1"/>
    <property type="molecule type" value="Genomic_DNA"/>
</dbReference>